<evidence type="ECO:0000256" key="6">
    <source>
        <dbReference type="ARBA" id="ARBA00049030"/>
    </source>
</evidence>
<evidence type="ECO:0000259" key="11">
    <source>
        <dbReference type="Pfam" id="PF24862"/>
    </source>
</evidence>
<feature type="domain" description="Glycosyl transferase family 1" evidence="8">
    <location>
        <begin position="566"/>
        <end position="728"/>
    </location>
</feature>
<evidence type="ECO:0000256" key="3">
    <source>
        <dbReference type="ARBA" id="ARBA00020955"/>
    </source>
</evidence>
<evidence type="ECO:0000313" key="12">
    <source>
        <dbReference type="EMBL" id="AOX02000.1"/>
    </source>
</evidence>
<dbReference type="Pfam" id="PF00534">
    <property type="entry name" value="Glycos_transf_1"/>
    <property type="match status" value="1"/>
</dbReference>
<dbReference type="InterPro" id="IPR056736">
    <property type="entry name" value="SUS_EPBD"/>
</dbReference>
<evidence type="ECO:0000256" key="7">
    <source>
        <dbReference type="NCBIfam" id="TIGR02470"/>
    </source>
</evidence>
<evidence type="ECO:0000256" key="5">
    <source>
        <dbReference type="ARBA" id="ARBA00022679"/>
    </source>
</evidence>
<accession>A0A1D8TWH2</accession>
<evidence type="ECO:0000259" key="9">
    <source>
        <dbReference type="Pfam" id="PF00862"/>
    </source>
</evidence>
<feature type="domain" description="Sucrose synthase EPBD" evidence="11">
    <location>
        <begin position="150"/>
        <end position="237"/>
    </location>
</feature>
<evidence type="ECO:0000256" key="4">
    <source>
        <dbReference type="ARBA" id="ARBA00022676"/>
    </source>
</evidence>
<dbReference type="Proteomes" id="UP000177870">
    <property type="component" value="Chromosome"/>
</dbReference>
<name>A0A1D8TWH2_9CYAN</name>
<reference evidence="13" key="1">
    <citation type="submission" date="2016-10" db="EMBL/GenBank/DDBJ databases">
        <title>Comparative genomics uncovers the prolific and rare metabolic potential of the cyanobacterial genus Moorea.</title>
        <authorList>
            <person name="Leao T."/>
            <person name="Castelao G."/>
            <person name="Korobeynikov A."/>
            <person name="Monroe E.A."/>
            <person name="Podell S."/>
            <person name="Glukhov E."/>
            <person name="Allen E."/>
            <person name="Gerwick W.H."/>
            <person name="Gerwick L."/>
        </authorList>
    </citation>
    <scope>NUCLEOTIDE SEQUENCE [LARGE SCALE GENOMIC DNA]</scope>
    <source>
        <strain evidence="13">PAL-8-15-08-1</strain>
    </source>
</reference>
<dbReference type="EMBL" id="CP017599">
    <property type="protein sequence ID" value="AOX02000.1"/>
    <property type="molecule type" value="Genomic_DNA"/>
</dbReference>
<dbReference type="GO" id="GO:0005985">
    <property type="term" value="P:sucrose metabolic process"/>
    <property type="evidence" value="ECO:0007669"/>
    <property type="project" value="UniProtKB-UniRule"/>
</dbReference>
<evidence type="ECO:0000259" key="8">
    <source>
        <dbReference type="Pfam" id="PF00534"/>
    </source>
</evidence>
<keyword evidence="5" id="KW-0808">Transferase</keyword>
<dbReference type="InterPro" id="IPR000368">
    <property type="entry name" value="Sucrose_synth_GT-B1"/>
</dbReference>
<organism evidence="12 13">
    <name type="scientific">Moorena producens PAL-8-15-08-1</name>
    <dbReference type="NCBI Taxonomy" id="1458985"/>
    <lineage>
        <taxon>Bacteria</taxon>
        <taxon>Bacillati</taxon>
        <taxon>Cyanobacteriota</taxon>
        <taxon>Cyanophyceae</taxon>
        <taxon>Coleofasciculales</taxon>
        <taxon>Coleofasciculaceae</taxon>
        <taxon>Moorena</taxon>
    </lineage>
</organism>
<protein>
    <recommendedName>
        <fullName evidence="3 7">Sucrose synthase</fullName>
        <ecNumber evidence="2 7">2.4.1.13</ecNumber>
    </recommendedName>
</protein>
<dbReference type="NCBIfam" id="TIGR02470">
    <property type="entry name" value="sucr_synth"/>
    <property type="match status" value="1"/>
</dbReference>
<dbReference type="InterPro" id="IPR001296">
    <property type="entry name" value="Glyco_trans_1"/>
</dbReference>
<keyword evidence="4" id="KW-0328">Glycosyltransferase</keyword>
<evidence type="ECO:0000313" key="13">
    <source>
        <dbReference type="Proteomes" id="UP000177870"/>
    </source>
</evidence>
<dbReference type="InterPro" id="IPR056735">
    <property type="entry name" value="SUS_N"/>
</dbReference>
<proteinExistence type="inferred from homology"/>
<sequence length="806" mass="92238">MSSLLRAVLQSNEKADLRQFISQLRSEQEQYFLRNQILQAFDNYCTTHDKPAYFKRTSSIAELLNYTHEIILEKENLWLLLRTRVASQEIYRLAADLTSFEPMPVEELLSLRDRWVKRYFPEKGGLLEIDVGPFYKNTPTIRDPRKIGDGLDFLNRYLSSLLFADSEQWLEELLKNLQAHHYDQTPLLLNNRIDSTTQLFEKLKQALTLVGELPAHTPYEKFRFELQVLGFEAGWGNTAGRVRETLELLERLMDAPDHAVLEAFISRIPLIFRVVLVSVHGWVGQEGVLGLPETAGQVAYVIDQARNLEQTIQNNIKLSGLDVLGVEPKVIVLTRLIPNCEGTQCNLRLEKIQSTSNGWILRVPFQEFNSNVTDNWISKFEIWPYLESFALDSEKALLEEFQGSPDLIIGNYSDGSLVAFLLARRLNAIHGSIAHTMEKPKYLFSDLYWKDFESQYNFSIQFTADLIAMNSADFILTSTYEELVGTPNSVGYYESYKSFSMPELYHVVNGIELFSPKFNVVPPGVNENIFFPYTQTSDRIAQDSERVKDLLLTKEDPEIIGYLNSPKQRPILSIAPLTSIKNLTGLVECFASSKELQQQCNLILITSHVRVEDATDPEEKGEIEKLNQLIKQYHLQGKIRWIGLRLTTPDIGESYRVIADLGGILVHPARFEAFGLTVLEAMISGLPTFATQFGGPSEIIQNGDNGFLINPTDLQGTAEKIQEFISKCEHTPDYWQKISQAGIKRVRDKYNWQLHTKQLLSLAKIYGFWSETSKESRETLLRYLEALFYLIYKPRATNLLAKHSSR</sequence>
<comment type="catalytic activity">
    <reaction evidence="6">
        <text>an NDP-alpha-D-glucose + D-fructose = a ribonucleoside 5'-diphosphate + sucrose + H(+)</text>
        <dbReference type="Rhea" id="RHEA:16241"/>
        <dbReference type="ChEBI" id="CHEBI:15378"/>
        <dbReference type="ChEBI" id="CHEBI:17992"/>
        <dbReference type="ChEBI" id="CHEBI:37721"/>
        <dbReference type="ChEBI" id="CHEBI:57930"/>
        <dbReference type="ChEBI" id="CHEBI:76533"/>
        <dbReference type="EC" id="2.4.1.13"/>
    </reaction>
</comment>
<dbReference type="SUPFAM" id="SSF53756">
    <property type="entry name" value="UDP-Glycosyltransferase/glycogen phosphorylase"/>
    <property type="match status" value="1"/>
</dbReference>
<dbReference type="Pfam" id="PF24862">
    <property type="entry name" value="SUS_EPBD"/>
    <property type="match status" value="1"/>
</dbReference>
<feature type="domain" description="Sucrose synthase first GT-B" evidence="9">
    <location>
        <begin position="260"/>
        <end position="551"/>
    </location>
</feature>
<evidence type="ECO:0000259" key="10">
    <source>
        <dbReference type="Pfam" id="PF24861"/>
    </source>
</evidence>
<dbReference type="Gene3D" id="1.20.120.1230">
    <property type="match status" value="1"/>
</dbReference>
<comment type="similarity">
    <text evidence="1">Belongs to the glycosyltransferase 1 family.</text>
</comment>
<dbReference type="Gene3D" id="3.40.50.2000">
    <property type="entry name" value="Glycogen Phosphorylase B"/>
    <property type="match status" value="2"/>
</dbReference>
<dbReference type="OrthoDB" id="7847955at2"/>
<feature type="domain" description="Sucrose synthase N-terminal" evidence="10">
    <location>
        <begin position="7"/>
        <end position="112"/>
    </location>
</feature>
<dbReference type="AlphaFoldDB" id="A0A1D8TWH2"/>
<dbReference type="GO" id="GO:0016157">
    <property type="term" value="F:sucrose synthase activity"/>
    <property type="evidence" value="ECO:0007669"/>
    <property type="project" value="UniProtKB-UniRule"/>
</dbReference>
<dbReference type="InterPro" id="IPR012820">
    <property type="entry name" value="Sucrose_synthase_pln/cyn"/>
</dbReference>
<dbReference type="PANTHER" id="PTHR45839:SF7">
    <property type="entry name" value="SUCROSE SYNTHASE 1"/>
    <property type="match status" value="1"/>
</dbReference>
<dbReference type="RefSeq" id="WP_070394427.1">
    <property type="nucleotide sequence ID" value="NZ_CP017599.1"/>
</dbReference>
<dbReference type="STRING" id="1458985.BJP34_23510"/>
<dbReference type="Pfam" id="PF00862">
    <property type="entry name" value="GT-B_Sucrose_synth"/>
    <property type="match status" value="1"/>
</dbReference>
<dbReference type="Gene3D" id="3.10.450.330">
    <property type="match status" value="1"/>
</dbReference>
<gene>
    <name evidence="12" type="ORF">BJP34_23510</name>
</gene>
<evidence type="ECO:0000256" key="2">
    <source>
        <dbReference type="ARBA" id="ARBA00012540"/>
    </source>
</evidence>
<dbReference type="KEGG" id="mpro:BJP34_23510"/>
<dbReference type="Pfam" id="PF24861">
    <property type="entry name" value="SUS_N"/>
    <property type="match status" value="1"/>
</dbReference>
<dbReference type="PANTHER" id="PTHR45839">
    <property type="match status" value="1"/>
</dbReference>
<evidence type="ECO:0000256" key="1">
    <source>
        <dbReference type="ARBA" id="ARBA00006530"/>
    </source>
</evidence>
<dbReference type="EC" id="2.4.1.13" evidence="2 7"/>